<feature type="domain" description="Cytochrome c" evidence="12">
    <location>
        <begin position="43"/>
        <end position="147"/>
    </location>
</feature>
<feature type="chain" id="PRO_5045488230" evidence="11">
    <location>
        <begin position="27"/>
        <end position="473"/>
    </location>
</feature>
<evidence type="ECO:0000256" key="1">
    <source>
        <dbReference type="ARBA" id="ARBA00004236"/>
    </source>
</evidence>
<evidence type="ECO:0000256" key="3">
    <source>
        <dbReference type="ARBA" id="ARBA00022617"/>
    </source>
</evidence>
<evidence type="ECO:0000256" key="6">
    <source>
        <dbReference type="ARBA" id="ARBA00022737"/>
    </source>
</evidence>
<keyword evidence="7 9" id="KW-0408">Iron</keyword>
<evidence type="ECO:0000256" key="5">
    <source>
        <dbReference type="ARBA" id="ARBA00022729"/>
    </source>
</evidence>
<accession>A0ABT0X092</accession>
<keyword evidence="2" id="KW-1003">Cell membrane</keyword>
<dbReference type="Proteomes" id="UP001202243">
    <property type="component" value="Unassembled WGS sequence"/>
</dbReference>
<name>A0ABT0X092_9BURK</name>
<dbReference type="PANTHER" id="PTHR35008">
    <property type="entry name" value="BLL4482 PROTEIN-RELATED"/>
    <property type="match status" value="1"/>
</dbReference>
<dbReference type="EMBL" id="JAMQGR010000014">
    <property type="protein sequence ID" value="MCM2568893.1"/>
    <property type="molecule type" value="Genomic_DNA"/>
</dbReference>
<keyword evidence="6" id="KW-0677">Repeat</keyword>
<feature type="signal peptide" evidence="11">
    <location>
        <begin position="1"/>
        <end position="26"/>
    </location>
</feature>
<keyword evidence="4 9" id="KW-0479">Metal-binding</keyword>
<evidence type="ECO:0000259" key="12">
    <source>
        <dbReference type="PROSITE" id="PS51007"/>
    </source>
</evidence>
<comment type="subcellular location">
    <subcellularLocation>
        <location evidence="1">Cell membrane</location>
    </subcellularLocation>
</comment>
<proteinExistence type="predicted"/>
<dbReference type="InterPro" id="IPR051459">
    <property type="entry name" value="Cytochrome_c-type_DH"/>
</dbReference>
<evidence type="ECO:0000256" key="8">
    <source>
        <dbReference type="ARBA" id="ARBA00023136"/>
    </source>
</evidence>
<evidence type="ECO:0000256" key="2">
    <source>
        <dbReference type="ARBA" id="ARBA00022475"/>
    </source>
</evidence>
<evidence type="ECO:0000256" key="9">
    <source>
        <dbReference type="PROSITE-ProRule" id="PRU00433"/>
    </source>
</evidence>
<dbReference type="SUPFAM" id="SSF46626">
    <property type="entry name" value="Cytochrome c"/>
    <property type="match status" value="3"/>
</dbReference>
<keyword evidence="8" id="KW-0472">Membrane</keyword>
<feature type="domain" description="Cytochrome c" evidence="12">
    <location>
        <begin position="191"/>
        <end position="306"/>
    </location>
</feature>
<evidence type="ECO:0000256" key="10">
    <source>
        <dbReference type="SAM" id="MobiDB-lite"/>
    </source>
</evidence>
<dbReference type="Gene3D" id="1.10.760.10">
    <property type="entry name" value="Cytochrome c-like domain"/>
    <property type="match status" value="3"/>
</dbReference>
<evidence type="ECO:0000313" key="13">
    <source>
        <dbReference type="EMBL" id="MCM2568893.1"/>
    </source>
</evidence>
<dbReference type="InterPro" id="IPR009056">
    <property type="entry name" value="Cyt_c-like_dom"/>
</dbReference>
<evidence type="ECO:0000256" key="7">
    <source>
        <dbReference type="ARBA" id="ARBA00023004"/>
    </source>
</evidence>
<feature type="domain" description="Cytochrome c" evidence="12">
    <location>
        <begin position="317"/>
        <end position="419"/>
    </location>
</feature>
<dbReference type="PROSITE" id="PS51007">
    <property type="entry name" value="CYTC"/>
    <property type="match status" value="3"/>
</dbReference>
<evidence type="ECO:0000256" key="11">
    <source>
        <dbReference type="SAM" id="SignalP"/>
    </source>
</evidence>
<dbReference type="RefSeq" id="WP_251351652.1">
    <property type="nucleotide sequence ID" value="NZ_JAMQGR010000014.1"/>
</dbReference>
<dbReference type="PANTHER" id="PTHR35008:SF8">
    <property type="entry name" value="ALCOHOL DEHYDROGENASE CYTOCHROME C SUBUNIT"/>
    <property type="match status" value="1"/>
</dbReference>
<dbReference type="PIRSF" id="PIRSF000018">
    <property type="entry name" value="Mb_ADH_cyt_c"/>
    <property type="match status" value="1"/>
</dbReference>
<feature type="region of interest" description="Disordered" evidence="10">
    <location>
        <begin position="454"/>
        <end position="473"/>
    </location>
</feature>
<evidence type="ECO:0000313" key="14">
    <source>
        <dbReference type="Proteomes" id="UP001202243"/>
    </source>
</evidence>
<evidence type="ECO:0000256" key="4">
    <source>
        <dbReference type="ARBA" id="ARBA00022723"/>
    </source>
</evidence>
<dbReference type="InterPro" id="IPR036909">
    <property type="entry name" value="Cyt_c-like_dom_sf"/>
</dbReference>
<dbReference type="Pfam" id="PF00034">
    <property type="entry name" value="Cytochrom_C"/>
    <property type="match status" value="3"/>
</dbReference>
<keyword evidence="3 9" id="KW-0349">Heme</keyword>
<reference evidence="13 14" key="1">
    <citation type="submission" date="2022-06" db="EMBL/GenBank/DDBJ databases">
        <title>Janthinobacterium kumbetensis sp. nov., isolated from spring water in Turkey.</title>
        <authorList>
            <person name="Inan Bektas K."/>
            <person name="Belduz A.A."/>
            <person name="Canakci S."/>
            <person name="Nalcaoglu A."/>
            <person name="Ceylan E."/>
            <person name="Kati H."/>
        </authorList>
    </citation>
    <scope>NUCLEOTIDE SEQUENCE [LARGE SCALE GENOMIC DNA]</scope>
    <source>
        <strain evidence="13 14">GK</strain>
    </source>
</reference>
<keyword evidence="14" id="KW-1185">Reference proteome</keyword>
<protein>
    <submittedName>
        <fullName evidence="13">Cytochrome c</fullName>
    </submittedName>
</protein>
<comment type="caution">
    <text evidence="13">The sequence shown here is derived from an EMBL/GenBank/DDBJ whole genome shotgun (WGS) entry which is preliminary data.</text>
</comment>
<gene>
    <name evidence="13" type="ORF">NCG91_25040</name>
</gene>
<dbReference type="InterPro" id="IPR014353">
    <property type="entry name" value="Membr-bd_ADH_cyt_c"/>
</dbReference>
<sequence>MNKPFTHTVGALLLALASSTPSTAWSASAVSTAATPNATPNAQLIRQGEYLARAGDCIACHTAGTKGKPFAGGLGMETPIGKVYSTNITPDKKAGIGDWSFADFDKLMRTGVTKHGYTVYPAMPYPSYSRLSEADMQALYAYFMHGVKADPTPNKAADIPWPLSMRFPLTIWRWAFAPTPQPYKTPATGDAQLLRGAYLVQGLGHCGACHTARGVGMQEKSLTDAGNTTFLAGGGVIDGWSVPSLRNEHGGGLARWSAAEIAEFLKTGRNSHTASFGAMNDVVAHSMQHMTDGDLAAMAKYLKSLPPSKPSTPAFVADDKLGKQLFSGIVNSTGAQLYLDRCAGCHRSDGKGYDKAFPALAGNAVLQTNDPTSAINIVLSGGAVPATRTAPSALTMAPYADIFNDEQTAQVVTFIQTSWGNRGTPVTAAQVAKVRKVSVPVEPSQTEATFAAGRHGTFPPVARQPHLKDAPAK</sequence>
<organism evidence="13 14">
    <name type="scientific">Janthinobacterium kumbetense</name>
    <dbReference type="NCBI Taxonomy" id="2950280"/>
    <lineage>
        <taxon>Bacteria</taxon>
        <taxon>Pseudomonadati</taxon>
        <taxon>Pseudomonadota</taxon>
        <taxon>Betaproteobacteria</taxon>
        <taxon>Burkholderiales</taxon>
        <taxon>Oxalobacteraceae</taxon>
        <taxon>Janthinobacterium</taxon>
    </lineage>
</organism>
<keyword evidence="5 11" id="KW-0732">Signal</keyword>